<proteinExistence type="predicted"/>
<protein>
    <submittedName>
        <fullName evidence="3">Uncharacterized protein</fullName>
    </submittedName>
</protein>
<evidence type="ECO:0000256" key="2">
    <source>
        <dbReference type="SAM" id="SignalP"/>
    </source>
</evidence>
<dbReference type="EMBL" id="HF936416">
    <property type="protein sequence ID" value="CCX16437.1"/>
    <property type="molecule type" value="Genomic_DNA"/>
</dbReference>
<evidence type="ECO:0000256" key="1">
    <source>
        <dbReference type="SAM" id="MobiDB-lite"/>
    </source>
</evidence>
<name>U4LB67_PYROM</name>
<sequence length="57" mass="5733">MQFFTTILSLGFAALIIAAPISDLSARQTNDFGDDGKPSMSGAGGDIIPYSNAGGGP</sequence>
<organism evidence="3 4">
    <name type="scientific">Pyronema omphalodes (strain CBS 100304)</name>
    <name type="common">Pyronema confluens</name>
    <dbReference type="NCBI Taxonomy" id="1076935"/>
    <lineage>
        <taxon>Eukaryota</taxon>
        <taxon>Fungi</taxon>
        <taxon>Dikarya</taxon>
        <taxon>Ascomycota</taxon>
        <taxon>Pezizomycotina</taxon>
        <taxon>Pezizomycetes</taxon>
        <taxon>Pezizales</taxon>
        <taxon>Pyronemataceae</taxon>
        <taxon>Pyronema</taxon>
    </lineage>
</organism>
<dbReference type="OrthoDB" id="5300069at2759"/>
<dbReference type="AlphaFoldDB" id="U4LB67"/>
<feature type="chain" id="PRO_5004651827" evidence="2">
    <location>
        <begin position="19"/>
        <end position="57"/>
    </location>
</feature>
<dbReference type="Proteomes" id="UP000018144">
    <property type="component" value="Unassembled WGS sequence"/>
</dbReference>
<evidence type="ECO:0000313" key="4">
    <source>
        <dbReference type="Proteomes" id="UP000018144"/>
    </source>
</evidence>
<evidence type="ECO:0000313" key="3">
    <source>
        <dbReference type="EMBL" id="CCX16437.1"/>
    </source>
</evidence>
<feature type="region of interest" description="Disordered" evidence="1">
    <location>
        <begin position="28"/>
        <end position="57"/>
    </location>
</feature>
<feature type="signal peptide" evidence="2">
    <location>
        <begin position="1"/>
        <end position="18"/>
    </location>
</feature>
<keyword evidence="2" id="KW-0732">Signal</keyword>
<accession>U4LB67</accession>
<reference evidence="3 4" key="1">
    <citation type="journal article" date="2013" name="PLoS Genet.">
        <title>The genome and development-dependent transcriptomes of Pyronema confluens: a window into fungal evolution.</title>
        <authorList>
            <person name="Traeger S."/>
            <person name="Altegoer F."/>
            <person name="Freitag M."/>
            <person name="Gabaldon T."/>
            <person name="Kempken F."/>
            <person name="Kumar A."/>
            <person name="Marcet-Houben M."/>
            <person name="Poggeler S."/>
            <person name="Stajich J.E."/>
            <person name="Nowrousian M."/>
        </authorList>
    </citation>
    <scope>NUCLEOTIDE SEQUENCE [LARGE SCALE GENOMIC DNA]</scope>
    <source>
        <strain evidence="4">CBS 100304</strain>
        <tissue evidence="3">Vegetative mycelium</tissue>
    </source>
</reference>
<gene>
    <name evidence="3" type="ORF">PCON_03080</name>
</gene>
<keyword evidence="4" id="KW-1185">Reference proteome</keyword>